<sequence length="223" mass="24892">MTAPETVSELVAEKQCVHRHKKSLFSSTSVKRTLIQKGKKKPKPQKCDGCAREQEKAGEEAKPVDERTLFICAQDGCGKYVCGCRLDDHADCHMHQHATNTNPHHMIFYDFKALKLWCEHCKVELLPNEDGPVDLVKQFLDAMPKPKTEEEKKQEDIVNGNAEPVVEIDPNNKKRTRNTGTNNGHVSNGVLDRKKQGSVAEETSKEGTVDNTGLPHIKVGLSI</sequence>
<keyword evidence="1" id="KW-0862">Zinc</keyword>
<evidence type="ECO:0000313" key="4">
    <source>
        <dbReference type="Proteomes" id="UP000095287"/>
    </source>
</evidence>
<dbReference type="InterPro" id="IPR013083">
    <property type="entry name" value="Znf_RING/FYVE/PHD"/>
</dbReference>
<reference evidence="5" key="1">
    <citation type="submission" date="2016-11" db="UniProtKB">
        <authorList>
            <consortium name="WormBaseParasite"/>
        </authorList>
    </citation>
    <scope>IDENTIFICATION</scope>
</reference>
<keyword evidence="1" id="KW-0479">Metal-binding</keyword>
<dbReference type="AlphaFoldDB" id="A0A1I7ZDN0"/>
<dbReference type="Proteomes" id="UP000095287">
    <property type="component" value="Unplaced"/>
</dbReference>
<dbReference type="SUPFAM" id="SSF57850">
    <property type="entry name" value="RING/U-box"/>
    <property type="match status" value="1"/>
</dbReference>
<feature type="domain" description="UBP-type" evidence="3">
    <location>
        <begin position="16"/>
        <end position="144"/>
    </location>
</feature>
<accession>A0A1I7ZDN0</accession>
<dbReference type="InterPro" id="IPR001607">
    <property type="entry name" value="Znf_UBP"/>
</dbReference>
<evidence type="ECO:0000256" key="1">
    <source>
        <dbReference type="PROSITE-ProRule" id="PRU00502"/>
    </source>
</evidence>
<name>A0A1I7ZDN0_9BILA</name>
<protein>
    <submittedName>
        <fullName evidence="5">UBP-type domain-containing protein</fullName>
    </submittedName>
</protein>
<keyword evidence="1" id="KW-0863">Zinc-finger</keyword>
<dbReference type="PROSITE" id="PS50271">
    <property type="entry name" value="ZF_UBP"/>
    <property type="match status" value="1"/>
</dbReference>
<evidence type="ECO:0000256" key="2">
    <source>
        <dbReference type="SAM" id="MobiDB-lite"/>
    </source>
</evidence>
<proteinExistence type="predicted"/>
<dbReference type="GO" id="GO:0008270">
    <property type="term" value="F:zinc ion binding"/>
    <property type="evidence" value="ECO:0007669"/>
    <property type="project" value="UniProtKB-KW"/>
</dbReference>
<dbReference type="WBParaSite" id="L893_g25490.t1">
    <property type="protein sequence ID" value="L893_g25490.t1"/>
    <property type="gene ID" value="L893_g25490"/>
</dbReference>
<evidence type="ECO:0000313" key="5">
    <source>
        <dbReference type="WBParaSite" id="L893_g25490.t1"/>
    </source>
</evidence>
<dbReference type="Pfam" id="PF02148">
    <property type="entry name" value="zf-UBP"/>
    <property type="match status" value="1"/>
</dbReference>
<feature type="region of interest" description="Disordered" evidence="2">
    <location>
        <begin position="167"/>
        <end position="223"/>
    </location>
</feature>
<dbReference type="Gene3D" id="3.30.40.10">
    <property type="entry name" value="Zinc/RING finger domain, C3HC4 (zinc finger)"/>
    <property type="match status" value="1"/>
</dbReference>
<keyword evidence="4" id="KW-1185">Reference proteome</keyword>
<organism evidence="4 5">
    <name type="scientific">Steinernema glaseri</name>
    <dbReference type="NCBI Taxonomy" id="37863"/>
    <lineage>
        <taxon>Eukaryota</taxon>
        <taxon>Metazoa</taxon>
        <taxon>Ecdysozoa</taxon>
        <taxon>Nematoda</taxon>
        <taxon>Chromadorea</taxon>
        <taxon>Rhabditida</taxon>
        <taxon>Tylenchina</taxon>
        <taxon>Panagrolaimomorpha</taxon>
        <taxon>Strongyloidoidea</taxon>
        <taxon>Steinernematidae</taxon>
        <taxon>Steinernema</taxon>
    </lineage>
</organism>
<evidence type="ECO:0000259" key="3">
    <source>
        <dbReference type="PROSITE" id="PS50271"/>
    </source>
</evidence>